<dbReference type="InterPro" id="IPR038063">
    <property type="entry name" value="Transpep_catalytic_dom"/>
</dbReference>
<evidence type="ECO:0000256" key="6">
    <source>
        <dbReference type="ARBA" id="ARBA00022960"/>
    </source>
</evidence>
<gene>
    <name evidence="11" type="ORF">MDMS009_2103</name>
</gene>
<evidence type="ECO:0000256" key="7">
    <source>
        <dbReference type="ARBA" id="ARBA00022984"/>
    </source>
</evidence>
<accession>C0N7R7</accession>
<evidence type="ECO:0000259" key="10">
    <source>
        <dbReference type="PROSITE" id="PS52029"/>
    </source>
</evidence>
<dbReference type="SUPFAM" id="SSF141523">
    <property type="entry name" value="L,D-transpeptidase catalytic domain-like"/>
    <property type="match status" value="1"/>
</dbReference>
<dbReference type="PROSITE" id="PS52029">
    <property type="entry name" value="LD_TPASE"/>
    <property type="match status" value="1"/>
</dbReference>
<comment type="similarity">
    <text evidence="2">Belongs to the YkuD family.</text>
</comment>
<keyword evidence="4" id="KW-0808">Transferase</keyword>
<keyword evidence="8 9" id="KW-0961">Cell wall biogenesis/degradation</keyword>
<keyword evidence="3" id="KW-0328">Glycosyltransferase</keyword>
<dbReference type="GO" id="GO:0008360">
    <property type="term" value="P:regulation of cell shape"/>
    <property type="evidence" value="ECO:0007669"/>
    <property type="project" value="UniProtKB-UniRule"/>
</dbReference>
<sequence length="165" mass="18551">MAKTMPTTWLDISISAQHCQLWHHDKLVFSAAVSTALNGPGEKEGSGGTPRGWHQIRACIGQGQPVNTVFVGRRPTGERYTPDLGKTFPDRDWILTRILWLSGLELGKNRLGNVDTMRRYIYIHGCPDALPMGQALSHGCIRMHNRDLLTLFEQVKPGLKVWIHE</sequence>
<dbReference type="AlphaFoldDB" id="C0N7R7"/>
<keyword evidence="5" id="KW-0378">Hydrolase</keyword>
<dbReference type="RefSeq" id="WP_008291606.1">
    <property type="nucleotide sequence ID" value="NZ_GG657899.1"/>
</dbReference>
<dbReference type="CDD" id="cd16913">
    <property type="entry name" value="YkuD_like"/>
    <property type="match status" value="1"/>
</dbReference>
<keyword evidence="12" id="KW-1185">Reference proteome</keyword>
<dbReference type="EMBL" id="GG657899">
    <property type="protein sequence ID" value="EEF79516.1"/>
    <property type="molecule type" value="Genomic_DNA"/>
</dbReference>
<dbReference type="Proteomes" id="UP000004679">
    <property type="component" value="Unassembled WGS sequence"/>
</dbReference>
<evidence type="ECO:0000313" key="11">
    <source>
        <dbReference type="EMBL" id="EEF79516.1"/>
    </source>
</evidence>
<dbReference type="GO" id="GO:0005576">
    <property type="term" value="C:extracellular region"/>
    <property type="evidence" value="ECO:0007669"/>
    <property type="project" value="TreeGrafter"/>
</dbReference>
<feature type="active site" description="Nucleophile" evidence="9">
    <location>
        <position position="140"/>
    </location>
</feature>
<feature type="active site" description="Proton donor/acceptor" evidence="9">
    <location>
        <position position="124"/>
    </location>
</feature>
<dbReference type="GO" id="GO:0071972">
    <property type="term" value="F:peptidoglycan L,D-transpeptidase activity"/>
    <property type="evidence" value="ECO:0007669"/>
    <property type="project" value="TreeGrafter"/>
</dbReference>
<dbReference type="GO" id="GO:0016757">
    <property type="term" value="F:glycosyltransferase activity"/>
    <property type="evidence" value="ECO:0007669"/>
    <property type="project" value="UniProtKB-KW"/>
</dbReference>
<keyword evidence="6 9" id="KW-0133">Cell shape</keyword>
<dbReference type="PANTHER" id="PTHR30582:SF24">
    <property type="entry name" value="L,D-TRANSPEPTIDASE ERFK_SRFK-RELATED"/>
    <property type="match status" value="1"/>
</dbReference>
<name>C0N7R7_9GAMM</name>
<evidence type="ECO:0000256" key="5">
    <source>
        <dbReference type="ARBA" id="ARBA00022801"/>
    </source>
</evidence>
<evidence type="ECO:0000256" key="2">
    <source>
        <dbReference type="ARBA" id="ARBA00005992"/>
    </source>
</evidence>
<reference evidence="11 12" key="1">
    <citation type="journal article" date="2011" name="J. Bacteriol.">
        <title>Draft genome sequence of the chemolithoheterotrophic, halophilic methylotroph Methylophaga thiooxydans DMS010.</title>
        <authorList>
            <person name="Boden R."/>
            <person name="Ferriera S."/>
            <person name="Johnson J."/>
            <person name="Kelly D.P."/>
            <person name="Murrell J.C."/>
            <person name="Schafer H."/>
        </authorList>
    </citation>
    <scope>NUCLEOTIDE SEQUENCE [LARGE SCALE GENOMIC DNA]</scope>
    <source>
        <strain evidence="11 12">DMS010</strain>
    </source>
</reference>
<comment type="pathway">
    <text evidence="1 9">Cell wall biogenesis; peptidoglycan biosynthesis.</text>
</comment>
<evidence type="ECO:0000256" key="1">
    <source>
        <dbReference type="ARBA" id="ARBA00004752"/>
    </source>
</evidence>
<dbReference type="HOGENOM" id="CLU_042399_3_1_6"/>
<evidence type="ECO:0000256" key="3">
    <source>
        <dbReference type="ARBA" id="ARBA00022676"/>
    </source>
</evidence>
<dbReference type="UniPathway" id="UPA00219"/>
<feature type="domain" description="L,D-TPase catalytic" evidence="10">
    <location>
        <begin position="8"/>
        <end position="164"/>
    </location>
</feature>
<evidence type="ECO:0000256" key="4">
    <source>
        <dbReference type="ARBA" id="ARBA00022679"/>
    </source>
</evidence>
<organism evidence="11 12">
    <name type="scientific">Methylophaga thiooxydans DMS010</name>
    <dbReference type="NCBI Taxonomy" id="637616"/>
    <lineage>
        <taxon>Bacteria</taxon>
        <taxon>Pseudomonadati</taxon>
        <taxon>Pseudomonadota</taxon>
        <taxon>Gammaproteobacteria</taxon>
        <taxon>Thiotrichales</taxon>
        <taxon>Piscirickettsiaceae</taxon>
        <taxon>Methylophaga</taxon>
    </lineage>
</organism>
<keyword evidence="7 9" id="KW-0573">Peptidoglycan synthesis</keyword>
<dbReference type="GO" id="GO:0071555">
    <property type="term" value="P:cell wall organization"/>
    <property type="evidence" value="ECO:0007669"/>
    <property type="project" value="UniProtKB-UniRule"/>
</dbReference>
<evidence type="ECO:0000256" key="9">
    <source>
        <dbReference type="PROSITE-ProRule" id="PRU01373"/>
    </source>
</evidence>
<dbReference type="InterPro" id="IPR005490">
    <property type="entry name" value="LD_TPept_cat_dom"/>
</dbReference>
<dbReference type="Pfam" id="PF03734">
    <property type="entry name" value="YkuD"/>
    <property type="match status" value="1"/>
</dbReference>
<dbReference type="Gene3D" id="2.40.440.10">
    <property type="entry name" value="L,D-transpeptidase catalytic domain-like"/>
    <property type="match status" value="1"/>
</dbReference>
<dbReference type="InterPro" id="IPR050979">
    <property type="entry name" value="LD-transpeptidase"/>
</dbReference>
<evidence type="ECO:0000256" key="8">
    <source>
        <dbReference type="ARBA" id="ARBA00023316"/>
    </source>
</evidence>
<proteinExistence type="inferred from homology"/>
<dbReference type="GO" id="GO:0018104">
    <property type="term" value="P:peptidoglycan-protein cross-linking"/>
    <property type="evidence" value="ECO:0007669"/>
    <property type="project" value="TreeGrafter"/>
</dbReference>
<protein>
    <submittedName>
        <fullName evidence="11">ErfK/YbiS/YcfS/YnhG superfamily</fullName>
    </submittedName>
</protein>
<dbReference type="PANTHER" id="PTHR30582">
    <property type="entry name" value="L,D-TRANSPEPTIDASE"/>
    <property type="match status" value="1"/>
</dbReference>
<evidence type="ECO:0000313" key="12">
    <source>
        <dbReference type="Proteomes" id="UP000004679"/>
    </source>
</evidence>